<reference evidence="3 4" key="1">
    <citation type="journal article" date="2019" name="Mol. Biol. Evol.">
        <title>Blast fungal genomes show frequent chromosomal changes, gene gains and losses, and effector gene turnover.</title>
        <authorList>
            <person name="Gomez Luciano L.B."/>
            <person name="Jason Tsai I."/>
            <person name="Chuma I."/>
            <person name="Tosa Y."/>
            <person name="Chen Y.H."/>
            <person name="Li J.Y."/>
            <person name="Li M.Y."/>
            <person name="Jade Lu M.Y."/>
            <person name="Nakayashiki H."/>
            <person name="Li W.H."/>
        </authorList>
    </citation>
    <scope>NUCLEOTIDE SEQUENCE [LARGE SCALE GENOMIC DNA]</scope>
    <source>
        <strain evidence="3">MZ5-1-6</strain>
    </source>
</reference>
<evidence type="ECO:0000256" key="1">
    <source>
        <dbReference type="SAM" id="MobiDB-lite"/>
    </source>
</evidence>
<dbReference type="AlphaFoldDB" id="A0A4P7NKE7"/>
<dbReference type="Proteomes" id="UP000294847">
    <property type="component" value="Chromosome 5"/>
</dbReference>
<feature type="compositionally biased region" description="Polar residues" evidence="1">
    <location>
        <begin position="197"/>
        <end position="220"/>
    </location>
</feature>
<feature type="region of interest" description="Disordered" evidence="1">
    <location>
        <begin position="71"/>
        <end position="97"/>
    </location>
</feature>
<evidence type="ECO:0000256" key="2">
    <source>
        <dbReference type="SAM" id="Phobius"/>
    </source>
</evidence>
<feature type="transmembrane region" description="Helical" evidence="2">
    <location>
        <begin position="20"/>
        <end position="43"/>
    </location>
</feature>
<proteinExistence type="predicted"/>
<feature type="compositionally biased region" description="Basic and acidic residues" evidence="1">
    <location>
        <begin position="285"/>
        <end position="296"/>
    </location>
</feature>
<keyword evidence="2" id="KW-1133">Transmembrane helix</keyword>
<gene>
    <name evidence="3" type="ORF">PoMZ_11401</name>
</gene>
<evidence type="ECO:0000313" key="4">
    <source>
        <dbReference type="Proteomes" id="UP000294847"/>
    </source>
</evidence>
<protein>
    <submittedName>
        <fullName evidence="3">Uncharacterized protein</fullName>
    </submittedName>
</protein>
<feature type="region of interest" description="Disordered" evidence="1">
    <location>
        <begin position="112"/>
        <end position="163"/>
    </location>
</feature>
<feature type="region of interest" description="Disordered" evidence="1">
    <location>
        <begin position="179"/>
        <end position="296"/>
    </location>
</feature>
<accession>A0A4P7NKE7</accession>
<keyword evidence="2" id="KW-0812">Transmembrane</keyword>
<feature type="compositionally biased region" description="Basic and acidic residues" evidence="1">
    <location>
        <begin position="148"/>
        <end position="163"/>
    </location>
</feature>
<keyword evidence="2" id="KW-0472">Membrane</keyword>
<dbReference type="VEuPathDB" id="FungiDB:M_BR32_EuGene_00025271"/>
<feature type="compositionally biased region" description="Basic and acidic residues" evidence="1">
    <location>
        <begin position="221"/>
        <end position="230"/>
    </location>
</feature>
<dbReference type="EMBL" id="CP034208">
    <property type="protein sequence ID" value="QBZ62519.1"/>
    <property type="molecule type" value="Genomic_DNA"/>
</dbReference>
<feature type="compositionally biased region" description="Basic and acidic residues" evidence="1">
    <location>
        <begin position="252"/>
        <end position="275"/>
    </location>
</feature>
<evidence type="ECO:0000313" key="3">
    <source>
        <dbReference type="EMBL" id="QBZ62519.1"/>
    </source>
</evidence>
<sequence length="296" mass="32888">MSPGGGPPPPPDPTKANWLMAYIFVGIIIPVGYLITVAIIVILDRREKPNPRSDATRRALEADGAYGRMGFPWRDAVRTTEPDTANPRAVQGPQTDDEKEILRQLELQRETQGWVPRPLGVNQTHEAGDGRPSSYQSPRNSDDPYLSHLKETGFGRDSMDGPYRRRDSLYSIDVEKGGGAGAGHMTSSPVNPYSDINPYSSSNHGSVHRSASSSTNNSYRHSFDVRRNPFSDDNSVVDLTGNGGGSLRQQRQRRDNPYGDEQHSRRNPFSDDHAGSRRPMSLYEEPLRRPDPSHLV</sequence>
<organism evidence="3 4">
    <name type="scientific">Pyricularia oryzae</name>
    <name type="common">Rice blast fungus</name>
    <name type="synonym">Magnaporthe oryzae</name>
    <dbReference type="NCBI Taxonomy" id="318829"/>
    <lineage>
        <taxon>Eukaryota</taxon>
        <taxon>Fungi</taxon>
        <taxon>Dikarya</taxon>
        <taxon>Ascomycota</taxon>
        <taxon>Pezizomycotina</taxon>
        <taxon>Sordariomycetes</taxon>
        <taxon>Sordariomycetidae</taxon>
        <taxon>Magnaporthales</taxon>
        <taxon>Pyriculariaceae</taxon>
        <taxon>Pyricularia</taxon>
    </lineage>
</organism>
<name>A0A4P7NKE7_PYROR</name>